<proteinExistence type="predicted"/>
<accession>A0A9J5ZTE7</accession>
<evidence type="ECO:0000256" key="1">
    <source>
        <dbReference type="SAM" id="MobiDB-lite"/>
    </source>
</evidence>
<dbReference type="EMBL" id="JACXVP010000003">
    <property type="protein sequence ID" value="KAG5615371.1"/>
    <property type="molecule type" value="Genomic_DNA"/>
</dbReference>
<dbReference type="Proteomes" id="UP000824120">
    <property type="component" value="Chromosome 3"/>
</dbReference>
<organism evidence="2 3">
    <name type="scientific">Solanum commersonii</name>
    <name type="common">Commerson's wild potato</name>
    <name type="synonym">Commerson's nightshade</name>
    <dbReference type="NCBI Taxonomy" id="4109"/>
    <lineage>
        <taxon>Eukaryota</taxon>
        <taxon>Viridiplantae</taxon>
        <taxon>Streptophyta</taxon>
        <taxon>Embryophyta</taxon>
        <taxon>Tracheophyta</taxon>
        <taxon>Spermatophyta</taxon>
        <taxon>Magnoliopsida</taxon>
        <taxon>eudicotyledons</taxon>
        <taxon>Gunneridae</taxon>
        <taxon>Pentapetalae</taxon>
        <taxon>asterids</taxon>
        <taxon>lamiids</taxon>
        <taxon>Solanales</taxon>
        <taxon>Solanaceae</taxon>
        <taxon>Solanoideae</taxon>
        <taxon>Solaneae</taxon>
        <taxon>Solanum</taxon>
    </lineage>
</organism>
<reference evidence="2 3" key="1">
    <citation type="submission" date="2020-09" db="EMBL/GenBank/DDBJ databases">
        <title>De no assembly of potato wild relative species, Solanum commersonii.</title>
        <authorList>
            <person name="Cho K."/>
        </authorList>
    </citation>
    <scope>NUCLEOTIDE SEQUENCE [LARGE SCALE GENOMIC DNA]</scope>
    <source>
        <strain evidence="2">LZ3.2</strain>
        <tissue evidence="2">Leaf</tissue>
    </source>
</reference>
<protein>
    <submittedName>
        <fullName evidence="2">Uncharacterized protein</fullName>
    </submittedName>
</protein>
<gene>
    <name evidence="2" type="ORF">H5410_015195</name>
</gene>
<evidence type="ECO:0000313" key="3">
    <source>
        <dbReference type="Proteomes" id="UP000824120"/>
    </source>
</evidence>
<name>A0A9J5ZTE7_SOLCO</name>
<feature type="region of interest" description="Disordered" evidence="1">
    <location>
        <begin position="27"/>
        <end position="88"/>
    </location>
</feature>
<sequence>MSGAILKPSKMSKAIWVYIGSTGIPHPGPSGISQGLRASNNRRRPMVGNISQGLRASNKRRRPMVGNISQGMHASNVPCAHRESDEDQ</sequence>
<evidence type="ECO:0000313" key="2">
    <source>
        <dbReference type="EMBL" id="KAG5615371.1"/>
    </source>
</evidence>
<dbReference type="AlphaFoldDB" id="A0A9J5ZTE7"/>
<comment type="caution">
    <text evidence="2">The sequence shown here is derived from an EMBL/GenBank/DDBJ whole genome shotgun (WGS) entry which is preliminary data.</text>
</comment>
<keyword evidence="3" id="KW-1185">Reference proteome</keyword>